<dbReference type="AlphaFoldDB" id="A0A061F9N0"/>
<name>A0A061F9N0_THECC</name>
<reference evidence="1 2" key="1">
    <citation type="journal article" date="2013" name="Genome Biol.">
        <title>The genome sequence of the most widely cultivated cacao type and its use to identify candidate genes regulating pod color.</title>
        <authorList>
            <person name="Motamayor J.C."/>
            <person name="Mockaitis K."/>
            <person name="Schmutz J."/>
            <person name="Haiminen N."/>
            <person name="Iii D.L."/>
            <person name="Cornejo O."/>
            <person name="Findley S.D."/>
            <person name="Zheng P."/>
            <person name="Utro F."/>
            <person name="Royaert S."/>
            <person name="Saski C."/>
            <person name="Jenkins J."/>
            <person name="Podicheti R."/>
            <person name="Zhao M."/>
            <person name="Scheffler B.E."/>
            <person name="Stack J.C."/>
            <person name="Feltus F.A."/>
            <person name="Mustiga G.M."/>
            <person name="Amores F."/>
            <person name="Phillips W."/>
            <person name="Marelli J.P."/>
            <person name="May G.D."/>
            <person name="Shapiro H."/>
            <person name="Ma J."/>
            <person name="Bustamante C.D."/>
            <person name="Schnell R.J."/>
            <person name="Main D."/>
            <person name="Gilbert D."/>
            <person name="Parida L."/>
            <person name="Kuhn D.N."/>
        </authorList>
    </citation>
    <scope>NUCLEOTIDE SEQUENCE [LARGE SCALE GENOMIC DNA]</scope>
    <source>
        <strain evidence="2">cv. Matina 1-6</strain>
    </source>
</reference>
<dbReference type="Gramene" id="EOY13603">
    <property type="protein sequence ID" value="EOY13603"/>
    <property type="gene ID" value="TCM_032214"/>
</dbReference>
<dbReference type="HOGENOM" id="CLU_2820265_0_0_1"/>
<organism evidence="1 2">
    <name type="scientific">Theobroma cacao</name>
    <name type="common">Cacao</name>
    <name type="synonym">Cocoa</name>
    <dbReference type="NCBI Taxonomy" id="3641"/>
    <lineage>
        <taxon>Eukaryota</taxon>
        <taxon>Viridiplantae</taxon>
        <taxon>Streptophyta</taxon>
        <taxon>Embryophyta</taxon>
        <taxon>Tracheophyta</taxon>
        <taxon>Spermatophyta</taxon>
        <taxon>Magnoliopsida</taxon>
        <taxon>eudicotyledons</taxon>
        <taxon>Gunneridae</taxon>
        <taxon>Pentapetalae</taxon>
        <taxon>rosids</taxon>
        <taxon>malvids</taxon>
        <taxon>Malvales</taxon>
        <taxon>Malvaceae</taxon>
        <taxon>Byttnerioideae</taxon>
        <taxon>Theobroma</taxon>
    </lineage>
</organism>
<evidence type="ECO:0000313" key="1">
    <source>
        <dbReference type="EMBL" id="EOY13603.1"/>
    </source>
</evidence>
<sequence length="67" mass="7414">MNSASSCNLLAIKSMQCGVNLQCLHMKQNVSLVAAPGNIHRCNMSPPKERLMSLTVKVFFSNTMNSW</sequence>
<dbReference type="EMBL" id="CM001885">
    <property type="protein sequence ID" value="EOY13603.1"/>
    <property type="molecule type" value="Genomic_DNA"/>
</dbReference>
<protein>
    <submittedName>
        <fullName evidence="1">Uncharacterized protein</fullName>
    </submittedName>
</protein>
<evidence type="ECO:0000313" key="2">
    <source>
        <dbReference type="Proteomes" id="UP000026915"/>
    </source>
</evidence>
<proteinExistence type="predicted"/>
<accession>A0A061F9N0</accession>
<feature type="non-terminal residue" evidence="1">
    <location>
        <position position="67"/>
    </location>
</feature>
<dbReference type="Proteomes" id="UP000026915">
    <property type="component" value="Chromosome 7"/>
</dbReference>
<keyword evidence="2" id="KW-1185">Reference proteome</keyword>
<gene>
    <name evidence="1" type="ORF">TCM_032214</name>
</gene>
<dbReference type="InParanoid" id="A0A061F9N0"/>